<dbReference type="EMBL" id="ML769393">
    <property type="protein sequence ID" value="KAE9407923.1"/>
    <property type="molecule type" value="Genomic_DNA"/>
</dbReference>
<evidence type="ECO:0000313" key="1">
    <source>
        <dbReference type="EMBL" id="KAE9407923.1"/>
    </source>
</evidence>
<protein>
    <submittedName>
        <fullName evidence="1">Uncharacterized protein</fullName>
    </submittedName>
</protein>
<reference evidence="1" key="1">
    <citation type="journal article" date="2019" name="Environ. Microbiol.">
        <title>Fungal ecological strategies reflected in gene transcription - a case study of two litter decomposers.</title>
        <authorList>
            <person name="Barbi F."/>
            <person name="Kohler A."/>
            <person name="Barry K."/>
            <person name="Baskaran P."/>
            <person name="Daum C."/>
            <person name="Fauchery L."/>
            <person name="Ihrmark K."/>
            <person name="Kuo A."/>
            <person name="LaButti K."/>
            <person name="Lipzen A."/>
            <person name="Morin E."/>
            <person name="Grigoriev I.V."/>
            <person name="Henrissat B."/>
            <person name="Lindahl B."/>
            <person name="Martin F."/>
        </authorList>
    </citation>
    <scope>NUCLEOTIDE SEQUENCE</scope>
    <source>
        <strain evidence="1">JB14</strain>
    </source>
</reference>
<organism evidence="1 2">
    <name type="scientific">Gymnopus androsaceus JB14</name>
    <dbReference type="NCBI Taxonomy" id="1447944"/>
    <lineage>
        <taxon>Eukaryota</taxon>
        <taxon>Fungi</taxon>
        <taxon>Dikarya</taxon>
        <taxon>Basidiomycota</taxon>
        <taxon>Agaricomycotina</taxon>
        <taxon>Agaricomycetes</taxon>
        <taxon>Agaricomycetidae</taxon>
        <taxon>Agaricales</taxon>
        <taxon>Marasmiineae</taxon>
        <taxon>Omphalotaceae</taxon>
        <taxon>Gymnopus</taxon>
    </lineage>
</organism>
<name>A0A6A4IDW8_9AGAR</name>
<evidence type="ECO:0000313" key="2">
    <source>
        <dbReference type="Proteomes" id="UP000799118"/>
    </source>
</evidence>
<dbReference type="Proteomes" id="UP000799118">
    <property type="component" value="Unassembled WGS sequence"/>
</dbReference>
<sequence length="404" mass="44601">MKGLDMNWGGPGTYIFGSVRYSAWYAVGLLARNENDDAKDANELVRNIVSYQFTDPTKVWYGTYKDVPDSPDPGDTWTPEIYTSYDPNIGLFIGTSFIIVLEEFADLLDAGVEDLIKQSLYNVTVGEGYRNGGINGDNLYPVYSNPWFMRIMLTTYAGNLFDSANFTFWGNEWAEQGIAAFDIYNTLPEYNSGTYNGVVLYALSLWGYMPQNSTIVTRATDLISQIWTNGVGQYYNPTLESLGGPWDRAYGYDMRDYFGILGGQITGLIGGIKNKTAPLPVPMVGSLHYSDAAILAMLPVISKFHDPYVPGSVISQLIALEGDGHFFRAQAVSPPFDNVDYPRNYTSWTGAGLSVGGIEVDNYVVGGAAINPSVYVPASILWRTPIGETAWINACYSWDISPFN</sequence>
<dbReference type="PANTHER" id="PTHR40616">
    <property type="entry name" value="LINALOOL DEHYDRATASE_ISOMERASE DOMAIN-CONTAINING PROTEIN"/>
    <property type="match status" value="1"/>
</dbReference>
<accession>A0A6A4IDW8</accession>
<proteinExistence type="predicted"/>
<gene>
    <name evidence="1" type="ORF">BT96DRAFT_54755</name>
</gene>
<dbReference type="PANTHER" id="PTHR40616:SF1">
    <property type="entry name" value="LINALOOL DEHYDRATASE_ISOMERASE DOMAIN-CONTAINING PROTEIN"/>
    <property type="match status" value="1"/>
</dbReference>
<dbReference type="OrthoDB" id="2580323at2759"/>
<keyword evidence="2" id="KW-1185">Reference proteome</keyword>
<dbReference type="AlphaFoldDB" id="A0A6A4IDW8"/>